<name>A0AAN8XR87_HALRR</name>
<evidence type="ECO:0000313" key="2">
    <source>
        <dbReference type="EMBL" id="KAK7082744.1"/>
    </source>
</evidence>
<organism evidence="2 3">
    <name type="scientific">Halocaridina rubra</name>
    <name type="common">Hawaiian red shrimp</name>
    <dbReference type="NCBI Taxonomy" id="373956"/>
    <lineage>
        <taxon>Eukaryota</taxon>
        <taxon>Metazoa</taxon>
        <taxon>Ecdysozoa</taxon>
        <taxon>Arthropoda</taxon>
        <taxon>Crustacea</taxon>
        <taxon>Multicrustacea</taxon>
        <taxon>Malacostraca</taxon>
        <taxon>Eumalacostraca</taxon>
        <taxon>Eucarida</taxon>
        <taxon>Decapoda</taxon>
        <taxon>Pleocyemata</taxon>
        <taxon>Caridea</taxon>
        <taxon>Atyoidea</taxon>
        <taxon>Atyidae</taxon>
        <taxon>Halocaridina</taxon>
    </lineage>
</organism>
<dbReference type="AlphaFoldDB" id="A0AAN8XR87"/>
<comment type="caution">
    <text evidence="2">The sequence shown here is derived from an EMBL/GenBank/DDBJ whole genome shotgun (WGS) entry which is preliminary data.</text>
</comment>
<proteinExistence type="predicted"/>
<dbReference type="Proteomes" id="UP001381693">
    <property type="component" value="Unassembled WGS sequence"/>
</dbReference>
<gene>
    <name evidence="2" type="ORF">SK128_015013</name>
</gene>
<reference evidence="2 3" key="1">
    <citation type="submission" date="2023-11" db="EMBL/GenBank/DDBJ databases">
        <title>Halocaridina rubra genome assembly.</title>
        <authorList>
            <person name="Smith C."/>
        </authorList>
    </citation>
    <scope>NUCLEOTIDE SEQUENCE [LARGE SCALE GENOMIC DNA]</scope>
    <source>
        <strain evidence="2">EP-1</strain>
        <tissue evidence="2">Whole</tissue>
    </source>
</reference>
<dbReference type="EMBL" id="JAXCGZ010003897">
    <property type="protein sequence ID" value="KAK7082744.1"/>
    <property type="molecule type" value="Genomic_DNA"/>
</dbReference>
<keyword evidence="3" id="KW-1185">Reference proteome</keyword>
<sequence>MRTNRLCPTCGPTKARSPSGGWSIDNEPDCVKSGVVTVAQTVASVTQRRQVEGSRHVAEVLWERSG</sequence>
<evidence type="ECO:0000313" key="3">
    <source>
        <dbReference type="Proteomes" id="UP001381693"/>
    </source>
</evidence>
<protein>
    <submittedName>
        <fullName evidence="2">Uncharacterized protein</fullName>
    </submittedName>
</protein>
<accession>A0AAN8XR87</accession>
<feature type="region of interest" description="Disordered" evidence="1">
    <location>
        <begin position="1"/>
        <end position="21"/>
    </location>
</feature>
<evidence type="ECO:0000256" key="1">
    <source>
        <dbReference type="SAM" id="MobiDB-lite"/>
    </source>
</evidence>